<evidence type="ECO:0008006" key="4">
    <source>
        <dbReference type="Google" id="ProtNLM"/>
    </source>
</evidence>
<protein>
    <recommendedName>
        <fullName evidence="4">Acetyltransferase</fullName>
    </recommendedName>
</protein>
<dbReference type="EMBL" id="JACEIP010000030">
    <property type="protein sequence ID" value="MBA4544154.1"/>
    <property type="molecule type" value="Genomic_DNA"/>
</dbReference>
<evidence type="ECO:0000313" key="3">
    <source>
        <dbReference type="Proteomes" id="UP000530514"/>
    </source>
</evidence>
<dbReference type="Proteomes" id="UP000530514">
    <property type="component" value="Unassembled WGS sequence"/>
</dbReference>
<comment type="caution">
    <text evidence="2">The sequence shown here is derived from an EMBL/GenBank/DDBJ whole genome shotgun (WGS) entry which is preliminary data.</text>
</comment>
<accession>A0A7W2AJU1</accession>
<gene>
    <name evidence="2" type="ORF">H1164_14880</name>
</gene>
<name>A0A7W2AJU1_9BACL</name>
<dbReference type="Gene3D" id="3.40.630.30">
    <property type="match status" value="1"/>
</dbReference>
<dbReference type="AlphaFoldDB" id="A0A7W2AJU1"/>
<keyword evidence="3" id="KW-1185">Reference proteome</keyword>
<dbReference type="RefSeq" id="WP_052154464.1">
    <property type="nucleotide sequence ID" value="NZ_JACEIP010000030.1"/>
</dbReference>
<feature type="region of interest" description="Disordered" evidence="1">
    <location>
        <begin position="58"/>
        <end position="81"/>
    </location>
</feature>
<dbReference type="SUPFAM" id="SSF55729">
    <property type="entry name" value="Acyl-CoA N-acyltransferases (Nat)"/>
    <property type="match status" value="1"/>
</dbReference>
<proteinExistence type="predicted"/>
<sequence length="104" mass="11873">MNIRPAMIADAQEIAKVHVKSWQTTYRGIVSEDYLTSLNPEESAARWEKHLRSDSVTYVAETPEKKSPDSSAAAKSEANSRCKPERFMRFTFCKKYRDNNSEPG</sequence>
<organism evidence="2 3">
    <name type="scientific">Thermoactinomyces daqus</name>
    <dbReference type="NCBI Taxonomy" id="1329516"/>
    <lineage>
        <taxon>Bacteria</taxon>
        <taxon>Bacillati</taxon>
        <taxon>Bacillota</taxon>
        <taxon>Bacilli</taxon>
        <taxon>Bacillales</taxon>
        <taxon>Thermoactinomycetaceae</taxon>
        <taxon>Thermoactinomyces</taxon>
    </lineage>
</organism>
<dbReference type="InterPro" id="IPR016181">
    <property type="entry name" value="Acyl_CoA_acyltransferase"/>
</dbReference>
<reference evidence="2 3" key="1">
    <citation type="submission" date="2020-07" db="EMBL/GenBank/DDBJ databases">
        <authorList>
            <person name="Feng H."/>
        </authorList>
    </citation>
    <scope>NUCLEOTIDE SEQUENCE [LARGE SCALE GENOMIC DNA]</scope>
    <source>
        <strain evidence="3">s-11</strain>
    </source>
</reference>
<evidence type="ECO:0000256" key="1">
    <source>
        <dbReference type="SAM" id="MobiDB-lite"/>
    </source>
</evidence>
<dbReference type="OrthoDB" id="5292888at2"/>
<evidence type="ECO:0000313" key="2">
    <source>
        <dbReference type="EMBL" id="MBA4544154.1"/>
    </source>
</evidence>